<evidence type="ECO:0008006" key="8">
    <source>
        <dbReference type="Google" id="ProtNLM"/>
    </source>
</evidence>
<evidence type="ECO:0000313" key="6">
    <source>
        <dbReference type="EMBL" id="TCL44894.1"/>
    </source>
</evidence>
<evidence type="ECO:0000256" key="2">
    <source>
        <dbReference type="PIRSR" id="PIRSR006232-1"/>
    </source>
</evidence>
<dbReference type="RefSeq" id="WP_132949563.1">
    <property type="nucleotide sequence ID" value="NZ_SLUL01000022.1"/>
</dbReference>
<dbReference type="PANTHER" id="PTHR43212">
    <property type="entry name" value="QUERCETIN 2,3-DIOXYGENASE"/>
    <property type="match status" value="1"/>
</dbReference>
<dbReference type="Pfam" id="PF17954">
    <property type="entry name" value="Pirin_C_2"/>
    <property type="match status" value="1"/>
</dbReference>
<dbReference type="OrthoDB" id="321327at2"/>
<dbReference type="CDD" id="cd02910">
    <property type="entry name" value="cupin_Yhhw_N"/>
    <property type="match status" value="1"/>
</dbReference>
<dbReference type="SUPFAM" id="SSF51182">
    <property type="entry name" value="RmlC-like cupins"/>
    <property type="match status" value="1"/>
</dbReference>
<dbReference type="Pfam" id="PF02678">
    <property type="entry name" value="Pirin"/>
    <property type="match status" value="1"/>
</dbReference>
<name>A0A4R1QHG2_9BACL</name>
<feature type="binding site" evidence="2">
    <location>
        <position position="57"/>
    </location>
    <ligand>
        <name>Fe cation</name>
        <dbReference type="ChEBI" id="CHEBI:24875"/>
    </ligand>
</feature>
<dbReference type="Proteomes" id="UP000295658">
    <property type="component" value="Unassembled WGS sequence"/>
</dbReference>
<dbReference type="AlphaFoldDB" id="A0A4R1QHG2"/>
<accession>A0A4R1QHG2</accession>
<dbReference type="InterPro" id="IPR041602">
    <property type="entry name" value="Quercetinase_C"/>
</dbReference>
<proteinExistence type="inferred from homology"/>
<dbReference type="EMBL" id="SLUL01000022">
    <property type="protein sequence ID" value="TCL44894.1"/>
    <property type="molecule type" value="Genomic_DNA"/>
</dbReference>
<dbReference type="InterPro" id="IPR014710">
    <property type="entry name" value="RmlC-like_jellyroll"/>
</dbReference>
<feature type="binding site" evidence="2">
    <location>
        <position position="103"/>
    </location>
    <ligand>
        <name>Fe cation</name>
        <dbReference type="ChEBI" id="CHEBI:24875"/>
    </ligand>
</feature>
<comment type="caution">
    <text evidence="6">The sequence shown here is derived from an EMBL/GenBank/DDBJ whole genome shotgun (WGS) entry which is preliminary data.</text>
</comment>
<feature type="binding site" evidence="2">
    <location>
        <position position="101"/>
    </location>
    <ligand>
        <name>Fe cation</name>
        <dbReference type="ChEBI" id="CHEBI:24875"/>
    </ligand>
</feature>
<feature type="domain" description="Quercetin 2,3-dioxygenase C-terminal cupin" evidence="5">
    <location>
        <begin position="147"/>
        <end position="233"/>
    </location>
</feature>
<dbReference type="InterPro" id="IPR011051">
    <property type="entry name" value="RmlC_Cupin_sf"/>
</dbReference>
<evidence type="ECO:0000259" key="4">
    <source>
        <dbReference type="Pfam" id="PF02678"/>
    </source>
</evidence>
<keyword evidence="2" id="KW-0479">Metal-binding</keyword>
<dbReference type="Gene3D" id="2.60.120.10">
    <property type="entry name" value="Jelly Rolls"/>
    <property type="match status" value="2"/>
</dbReference>
<keyword evidence="7" id="KW-1185">Reference proteome</keyword>
<gene>
    <name evidence="6" type="ORF">EDD69_1226</name>
</gene>
<reference evidence="6 7" key="1">
    <citation type="submission" date="2019-03" db="EMBL/GenBank/DDBJ databases">
        <title>Genomic Encyclopedia of Type Strains, Phase IV (KMG-IV): sequencing the most valuable type-strain genomes for metagenomic binning, comparative biology and taxonomic classification.</title>
        <authorList>
            <person name="Goeker M."/>
        </authorList>
    </citation>
    <scope>NUCLEOTIDE SEQUENCE [LARGE SCALE GENOMIC DNA]</scope>
    <source>
        <strain evidence="6 7">DSM 24979</strain>
    </source>
</reference>
<sequence length="234" mass="26890">MIRVYPADSRYQSNHGWLQSHFSFSFAEYFDPENIQFGPLRVFNDDIVAPQRGFGAHPHQEMEIVSVVLKGQLEHRDSIGNHGIISFGEVQRMTAGTGIVHSEMNPSPTEAVNFLQLWFLPEKYGLTPSYEQIQYDVTKMKNNLLPVVSKEKAGEQVAYIHQDLTMYLSDLEKDHTLTFEQKEGRRIYVFVIEGELTLNHDTTLHRRDAARITDVTKLHISTPSQARFMLIDLP</sequence>
<organism evidence="6 7">
    <name type="scientific">Thermolongibacillus altinsuensis</name>
    <dbReference type="NCBI Taxonomy" id="575256"/>
    <lineage>
        <taxon>Bacteria</taxon>
        <taxon>Bacillati</taxon>
        <taxon>Bacillota</taxon>
        <taxon>Bacilli</taxon>
        <taxon>Bacillales</taxon>
        <taxon>Anoxybacillaceae</taxon>
        <taxon>Thermolongibacillus</taxon>
    </lineage>
</organism>
<comment type="similarity">
    <text evidence="1 3">Belongs to the pirin family.</text>
</comment>
<feature type="binding site" evidence="2">
    <location>
        <position position="59"/>
    </location>
    <ligand>
        <name>Fe cation</name>
        <dbReference type="ChEBI" id="CHEBI:24875"/>
    </ligand>
</feature>
<evidence type="ECO:0000256" key="3">
    <source>
        <dbReference type="RuleBase" id="RU003457"/>
    </source>
</evidence>
<dbReference type="PIRSF" id="PIRSF006232">
    <property type="entry name" value="Pirin"/>
    <property type="match status" value="1"/>
</dbReference>
<evidence type="ECO:0000256" key="1">
    <source>
        <dbReference type="ARBA" id="ARBA00008416"/>
    </source>
</evidence>
<keyword evidence="2" id="KW-0408">Iron</keyword>
<comment type="cofactor">
    <cofactor evidence="2">
        <name>Fe cation</name>
        <dbReference type="ChEBI" id="CHEBI:24875"/>
    </cofactor>
    <text evidence="2">Binds 1 Fe cation per subunit.</text>
</comment>
<dbReference type="InterPro" id="IPR003829">
    <property type="entry name" value="Pirin_N_dom"/>
</dbReference>
<feature type="domain" description="Pirin N-terminal" evidence="4">
    <location>
        <begin position="12"/>
        <end position="118"/>
    </location>
</feature>
<dbReference type="PANTHER" id="PTHR43212:SF3">
    <property type="entry name" value="QUERCETIN 2,3-DIOXYGENASE"/>
    <property type="match status" value="1"/>
</dbReference>
<dbReference type="GO" id="GO:0046872">
    <property type="term" value="F:metal ion binding"/>
    <property type="evidence" value="ECO:0007669"/>
    <property type="project" value="UniProtKB-KW"/>
</dbReference>
<evidence type="ECO:0000313" key="7">
    <source>
        <dbReference type="Proteomes" id="UP000295658"/>
    </source>
</evidence>
<protein>
    <recommendedName>
        <fullName evidence="8">Pirin N-terminal domain-containing protein</fullName>
    </recommendedName>
</protein>
<dbReference type="InterPro" id="IPR012093">
    <property type="entry name" value="Pirin"/>
</dbReference>
<evidence type="ECO:0000259" key="5">
    <source>
        <dbReference type="Pfam" id="PF17954"/>
    </source>
</evidence>